<evidence type="ECO:0000313" key="2">
    <source>
        <dbReference type="EMBL" id="KAL3865296.1"/>
    </source>
</evidence>
<sequence>METVTVRKQLNGITKVDMEEYFDDVEVENLYHWIDRIPLSRPKKEIRKDFSDAVLAAEIIKHYFPKLVELHNYSPAAATKQKQE</sequence>
<feature type="domain" description="CH-like" evidence="1">
    <location>
        <begin position="30"/>
        <end position="83"/>
    </location>
</feature>
<dbReference type="AlphaFoldDB" id="A0ABD3VUM1"/>
<dbReference type="PANTHER" id="PTHR12509">
    <property type="entry name" value="SPERMATOGENESIS-ASSOCIATED 4-RELATED"/>
    <property type="match status" value="1"/>
</dbReference>
<dbReference type="Pfam" id="PF06294">
    <property type="entry name" value="CH_2"/>
    <property type="match status" value="1"/>
</dbReference>
<name>A0ABD3VUM1_SINWO</name>
<dbReference type="InterPro" id="IPR052111">
    <property type="entry name" value="Spermatogenesis_Ciliary_MAP"/>
</dbReference>
<comment type="caution">
    <text evidence="2">The sequence shown here is derived from an EMBL/GenBank/DDBJ whole genome shotgun (WGS) entry which is preliminary data.</text>
</comment>
<dbReference type="EMBL" id="JBJQND010000010">
    <property type="protein sequence ID" value="KAL3865296.1"/>
    <property type="molecule type" value="Genomic_DNA"/>
</dbReference>
<evidence type="ECO:0000313" key="3">
    <source>
        <dbReference type="Proteomes" id="UP001634394"/>
    </source>
</evidence>
<evidence type="ECO:0000259" key="1">
    <source>
        <dbReference type="Pfam" id="PF06294"/>
    </source>
</evidence>
<accession>A0ABD3VUM1</accession>
<dbReference type="InterPro" id="IPR036872">
    <property type="entry name" value="CH_dom_sf"/>
</dbReference>
<protein>
    <recommendedName>
        <fullName evidence="1">CH-like domain-containing protein</fullName>
    </recommendedName>
</protein>
<reference evidence="2 3" key="1">
    <citation type="submission" date="2024-11" db="EMBL/GenBank/DDBJ databases">
        <title>Chromosome-level genome assembly of the freshwater bivalve Anodonta woodiana.</title>
        <authorList>
            <person name="Chen X."/>
        </authorList>
    </citation>
    <scope>NUCLEOTIDE SEQUENCE [LARGE SCALE GENOMIC DNA]</scope>
    <source>
        <strain evidence="2">MN2024</strain>
        <tissue evidence="2">Gills</tissue>
    </source>
</reference>
<proteinExistence type="predicted"/>
<dbReference type="SUPFAM" id="SSF47576">
    <property type="entry name" value="Calponin-homology domain, CH-domain"/>
    <property type="match status" value="1"/>
</dbReference>
<dbReference type="Proteomes" id="UP001634394">
    <property type="component" value="Unassembled WGS sequence"/>
</dbReference>
<organism evidence="2 3">
    <name type="scientific">Sinanodonta woodiana</name>
    <name type="common">Chinese pond mussel</name>
    <name type="synonym">Anodonta woodiana</name>
    <dbReference type="NCBI Taxonomy" id="1069815"/>
    <lineage>
        <taxon>Eukaryota</taxon>
        <taxon>Metazoa</taxon>
        <taxon>Spiralia</taxon>
        <taxon>Lophotrochozoa</taxon>
        <taxon>Mollusca</taxon>
        <taxon>Bivalvia</taxon>
        <taxon>Autobranchia</taxon>
        <taxon>Heteroconchia</taxon>
        <taxon>Palaeoheterodonta</taxon>
        <taxon>Unionida</taxon>
        <taxon>Unionoidea</taxon>
        <taxon>Unionidae</taxon>
        <taxon>Unioninae</taxon>
        <taxon>Sinanodonta</taxon>
    </lineage>
</organism>
<dbReference type="PANTHER" id="PTHR12509:SF9">
    <property type="entry name" value="SPERM FLAGELLAR PROTEIN 1 ISOFORM X1"/>
    <property type="match status" value="1"/>
</dbReference>
<feature type="non-terminal residue" evidence="2">
    <location>
        <position position="84"/>
    </location>
</feature>
<gene>
    <name evidence="2" type="ORF">ACJMK2_006903</name>
</gene>
<dbReference type="Gene3D" id="1.10.418.10">
    <property type="entry name" value="Calponin-like domain"/>
    <property type="match status" value="1"/>
</dbReference>
<dbReference type="InterPro" id="IPR010441">
    <property type="entry name" value="CH_2"/>
</dbReference>
<keyword evidence="3" id="KW-1185">Reference proteome</keyword>
<dbReference type="GO" id="GO:0005737">
    <property type="term" value="C:cytoplasm"/>
    <property type="evidence" value="ECO:0007669"/>
    <property type="project" value="UniProtKB-ARBA"/>
</dbReference>